<gene>
    <name evidence="2" type="ORF">NITMOv2_4449</name>
</gene>
<dbReference type="Pfam" id="PF07963">
    <property type="entry name" value="N_methyl"/>
    <property type="match status" value="1"/>
</dbReference>
<protein>
    <submittedName>
        <fullName evidence="2">Putative Type IV pilus assembly protein PilV</fullName>
    </submittedName>
</protein>
<dbReference type="OrthoDB" id="9793019at2"/>
<keyword evidence="1" id="KW-1133">Transmembrane helix</keyword>
<dbReference type="NCBIfam" id="TIGR02523">
    <property type="entry name" value="type_IV_pilV"/>
    <property type="match status" value="1"/>
</dbReference>
<keyword evidence="1" id="KW-0812">Transmembrane</keyword>
<keyword evidence="3" id="KW-1185">Reference proteome</keyword>
<keyword evidence="1" id="KW-0472">Membrane</keyword>
<evidence type="ECO:0000313" key="3">
    <source>
        <dbReference type="Proteomes" id="UP000069205"/>
    </source>
</evidence>
<dbReference type="Proteomes" id="UP000069205">
    <property type="component" value="Chromosome"/>
</dbReference>
<accession>A0A0K2GIN7</accession>
<dbReference type="EMBL" id="CP011801">
    <property type="protein sequence ID" value="ALA60823.1"/>
    <property type="molecule type" value="Genomic_DNA"/>
</dbReference>
<dbReference type="InterPro" id="IPR012902">
    <property type="entry name" value="N_methyl_site"/>
</dbReference>
<dbReference type="NCBIfam" id="TIGR02532">
    <property type="entry name" value="IV_pilin_GFxxxE"/>
    <property type="match status" value="1"/>
</dbReference>
<evidence type="ECO:0000313" key="2">
    <source>
        <dbReference type="EMBL" id="ALA60823.1"/>
    </source>
</evidence>
<dbReference type="STRING" id="42253.NITMOv2_4449"/>
<dbReference type="AlphaFoldDB" id="A0A0K2GIN7"/>
<feature type="transmembrane region" description="Helical" evidence="1">
    <location>
        <begin position="12"/>
        <end position="31"/>
    </location>
</feature>
<proteinExistence type="predicted"/>
<dbReference type="RefSeq" id="WP_053381617.1">
    <property type="nucleotide sequence ID" value="NZ_CP011801.1"/>
</dbReference>
<reference evidence="2 3" key="1">
    <citation type="journal article" date="2015" name="Proc. Natl. Acad. Sci. U.S.A.">
        <title>Expanded metabolic versatility of ubiquitous nitrite-oxidizing bacteria from the genus Nitrospira.</title>
        <authorList>
            <person name="Koch H."/>
            <person name="Lucker S."/>
            <person name="Albertsen M."/>
            <person name="Kitzinger K."/>
            <person name="Herbold C."/>
            <person name="Spieck E."/>
            <person name="Nielsen P.H."/>
            <person name="Wagner M."/>
            <person name="Daims H."/>
        </authorList>
    </citation>
    <scope>NUCLEOTIDE SEQUENCE [LARGE SCALE GENOMIC DNA]</scope>
    <source>
        <strain evidence="2 3">NSP M-1</strain>
    </source>
</reference>
<organism evidence="2 3">
    <name type="scientific">Nitrospira moscoviensis</name>
    <dbReference type="NCBI Taxonomy" id="42253"/>
    <lineage>
        <taxon>Bacteria</taxon>
        <taxon>Pseudomonadati</taxon>
        <taxon>Nitrospirota</taxon>
        <taxon>Nitrospiria</taxon>
        <taxon>Nitrospirales</taxon>
        <taxon>Nitrospiraceae</taxon>
        <taxon>Nitrospira</taxon>
    </lineage>
</organism>
<dbReference type="InterPro" id="IPR013362">
    <property type="entry name" value="Pilus_4_PilV"/>
</dbReference>
<name>A0A0K2GIN7_NITMO</name>
<sequence>MRLENDKGFTLMEVMVSATVLAVGVLGMAAMQGMSFTKNVDANDLSIVTNVASDMMERIQNNRRYAWAYNNLQTAGAGNCLAGGMPAPPPPSPFPWKTLSTATTRAVQGDCTQWRTLVNATNLLNVQGVVQVTPVLPISSTSAAVQVNVQIQWNDRSAGQRLRTVAFQTQIVPE</sequence>
<dbReference type="PATRIC" id="fig|42253.5.peg.4387"/>
<evidence type="ECO:0000256" key="1">
    <source>
        <dbReference type="SAM" id="Phobius"/>
    </source>
</evidence>
<dbReference type="KEGG" id="nmv:NITMOv2_4449"/>